<reference evidence="2" key="2">
    <citation type="journal article" date="2017" name="Nat. Plants">
        <title>The Aegilops tauschii genome reveals multiple impacts of transposons.</title>
        <authorList>
            <person name="Zhao G."/>
            <person name="Zou C."/>
            <person name="Li K."/>
            <person name="Wang K."/>
            <person name="Li T."/>
            <person name="Gao L."/>
            <person name="Zhang X."/>
            <person name="Wang H."/>
            <person name="Yang Z."/>
            <person name="Liu X."/>
            <person name="Jiang W."/>
            <person name="Mao L."/>
            <person name="Kong X."/>
            <person name="Jiao Y."/>
            <person name="Jia J."/>
        </authorList>
    </citation>
    <scope>NUCLEOTIDE SEQUENCE [LARGE SCALE GENOMIC DNA]</scope>
    <source>
        <strain evidence="2">cv. AL8/78</strain>
    </source>
</reference>
<name>A0A453HI60_AEGTS</name>
<reference evidence="1" key="3">
    <citation type="journal article" date="2017" name="Nature">
        <title>Genome sequence of the progenitor of the wheat D genome Aegilops tauschii.</title>
        <authorList>
            <person name="Luo M.C."/>
            <person name="Gu Y.Q."/>
            <person name="Puiu D."/>
            <person name="Wang H."/>
            <person name="Twardziok S.O."/>
            <person name="Deal K.R."/>
            <person name="Huo N."/>
            <person name="Zhu T."/>
            <person name="Wang L."/>
            <person name="Wang Y."/>
            <person name="McGuire P.E."/>
            <person name="Liu S."/>
            <person name="Long H."/>
            <person name="Ramasamy R.K."/>
            <person name="Rodriguez J.C."/>
            <person name="Van S.L."/>
            <person name="Yuan L."/>
            <person name="Wang Z."/>
            <person name="Xia Z."/>
            <person name="Xiao L."/>
            <person name="Anderson O.D."/>
            <person name="Ouyang S."/>
            <person name="Liang Y."/>
            <person name="Zimin A.V."/>
            <person name="Pertea G."/>
            <person name="Qi P."/>
            <person name="Bennetzen J.L."/>
            <person name="Dai X."/>
            <person name="Dawson M.W."/>
            <person name="Muller H.G."/>
            <person name="Kugler K."/>
            <person name="Rivarola-Duarte L."/>
            <person name="Spannagl M."/>
            <person name="Mayer K.F.X."/>
            <person name="Lu F.H."/>
            <person name="Bevan M.W."/>
            <person name="Leroy P."/>
            <person name="Li P."/>
            <person name="You F.M."/>
            <person name="Sun Q."/>
            <person name="Liu Z."/>
            <person name="Lyons E."/>
            <person name="Wicker T."/>
            <person name="Salzberg S.L."/>
            <person name="Devos K.M."/>
            <person name="Dvorak J."/>
        </authorList>
    </citation>
    <scope>NUCLEOTIDE SEQUENCE [LARGE SCALE GENOMIC DNA]</scope>
    <source>
        <strain evidence="1">cv. AL8/78</strain>
    </source>
</reference>
<evidence type="ECO:0000313" key="1">
    <source>
        <dbReference type="EnsemblPlants" id="AET4Gv20195600.3"/>
    </source>
</evidence>
<dbReference type="EnsemblPlants" id="AET4Gv20195600.3">
    <property type="protein sequence ID" value="AET4Gv20195600.3"/>
    <property type="gene ID" value="AET4Gv20195600"/>
</dbReference>
<accession>A0A453HI60</accession>
<evidence type="ECO:0000313" key="2">
    <source>
        <dbReference type="Proteomes" id="UP000015105"/>
    </source>
</evidence>
<protein>
    <recommendedName>
        <fullName evidence="3">Reverse transcriptase zinc-binding domain-containing protein</fullName>
    </recommendedName>
</protein>
<dbReference type="AlphaFoldDB" id="A0A453HI60"/>
<keyword evidence="2" id="KW-1185">Reference proteome</keyword>
<evidence type="ECO:0008006" key="3">
    <source>
        <dbReference type="Google" id="ProtNLM"/>
    </source>
</evidence>
<sequence>DHTETIKHLFLECPLAKLLWRSIHIAFNVHPPTSINTLFGTWLNGVDLHTAKHIRIVICALLWAIWNTRNDVIFNGTKFMKFLQVIYRATTWICMWSLLTHVDSRELLVTGCNRLEMVAWTIFSRFG</sequence>
<reference evidence="2" key="1">
    <citation type="journal article" date="2014" name="Science">
        <title>Ancient hybridizations among the ancestral genomes of bread wheat.</title>
        <authorList>
            <consortium name="International Wheat Genome Sequencing Consortium,"/>
            <person name="Marcussen T."/>
            <person name="Sandve S.R."/>
            <person name="Heier L."/>
            <person name="Spannagl M."/>
            <person name="Pfeifer M."/>
            <person name="Jakobsen K.S."/>
            <person name="Wulff B.B."/>
            <person name="Steuernagel B."/>
            <person name="Mayer K.F."/>
            <person name="Olsen O.A."/>
        </authorList>
    </citation>
    <scope>NUCLEOTIDE SEQUENCE [LARGE SCALE GENOMIC DNA]</scope>
    <source>
        <strain evidence="2">cv. AL8/78</strain>
    </source>
</reference>
<dbReference type="Gramene" id="AET4Gv20195600.3">
    <property type="protein sequence ID" value="AET4Gv20195600.3"/>
    <property type="gene ID" value="AET4Gv20195600"/>
</dbReference>
<proteinExistence type="predicted"/>
<dbReference type="Proteomes" id="UP000015105">
    <property type="component" value="Chromosome 4D"/>
</dbReference>
<reference evidence="1" key="5">
    <citation type="journal article" date="2021" name="G3 (Bethesda)">
        <title>Aegilops tauschii genome assembly Aet v5.0 features greater sequence contiguity and improved annotation.</title>
        <authorList>
            <person name="Wang L."/>
            <person name="Zhu T."/>
            <person name="Rodriguez J.C."/>
            <person name="Deal K.R."/>
            <person name="Dubcovsky J."/>
            <person name="McGuire P.E."/>
            <person name="Lux T."/>
            <person name="Spannagl M."/>
            <person name="Mayer K.F.X."/>
            <person name="Baldrich P."/>
            <person name="Meyers B.C."/>
            <person name="Huo N."/>
            <person name="Gu Y.Q."/>
            <person name="Zhou H."/>
            <person name="Devos K.M."/>
            <person name="Bennetzen J.L."/>
            <person name="Unver T."/>
            <person name="Budak H."/>
            <person name="Gulick P.J."/>
            <person name="Galiba G."/>
            <person name="Kalapos B."/>
            <person name="Nelson D.R."/>
            <person name="Li P."/>
            <person name="You F.M."/>
            <person name="Luo M.C."/>
            <person name="Dvorak J."/>
        </authorList>
    </citation>
    <scope>NUCLEOTIDE SEQUENCE [LARGE SCALE GENOMIC DNA]</scope>
    <source>
        <strain evidence="1">cv. AL8/78</strain>
    </source>
</reference>
<organism evidence="1 2">
    <name type="scientific">Aegilops tauschii subsp. strangulata</name>
    <name type="common">Goatgrass</name>
    <dbReference type="NCBI Taxonomy" id="200361"/>
    <lineage>
        <taxon>Eukaryota</taxon>
        <taxon>Viridiplantae</taxon>
        <taxon>Streptophyta</taxon>
        <taxon>Embryophyta</taxon>
        <taxon>Tracheophyta</taxon>
        <taxon>Spermatophyta</taxon>
        <taxon>Magnoliopsida</taxon>
        <taxon>Liliopsida</taxon>
        <taxon>Poales</taxon>
        <taxon>Poaceae</taxon>
        <taxon>BOP clade</taxon>
        <taxon>Pooideae</taxon>
        <taxon>Triticodae</taxon>
        <taxon>Triticeae</taxon>
        <taxon>Triticinae</taxon>
        <taxon>Aegilops</taxon>
    </lineage>
</organism>
<reference evidence="1" key="4">
    <citation type="submission" date="2019-03" db="UniProtKB">
        <authorList>
            <consortium name="EnsemblPlants"/>
        </authorList>
    </citation>
    <scope>IDENTIFICATION</scope>
</reference>